<dbReference type="Proteomes" id="UP001157502">
    <property type="component" value="Chromosome 37"/>
</dbReference>
<accession>A0ACC2F0U0</accession>
<gene>
    <name evidence="1" type="ORF">DPEC_G00360300</name>
</gene>
<dbReference type="EMBL" id="CM055764">
    <property type="protein sequence ID" value="KAJ7984973.1"/>
    <property type="molecule type" value="Genomic_DNA"/>
</dbReference>
<evidence type="ECO:0000313" key="2">
    <source>
        <dbReference type="Proteomes" id="UP001157502"/>
    </source>
</evidence>
<protein>
    <submittedName>
        <fullName evidence="1">Uncharacterized protein</fullName>
    </submittedName>
</protein>
<name>A0ACC2F0U0_DALPE</name>
<proteinExistence type="predicted"/>
<sequence>MLAWGGGEGEVYWCHTVEPPNLCLSLCPIDLEPEGRVYVIIDLSGSSSEASAENICLFSACPTRRMVHGPGPKRKATSKSCR</sequence>
<organism evidence="1 2">
    <name type="scientific">Dallia pectoralis</name>
    <name type="common">Alaska blackfish</name>
    <dbReference type="NCBI Taxonomy" id="75939"/>
    <lineage>
        <taxon>Eukaryota</taxon>
        <taxon>Metazoa</taxon>
        <taxon>Chordata</taxon>
        <taxon>Craniata</taxon>
        <taxon>Vertebrata</taxon>
        <taxon>Euteleostomi</taxon>
        <taxon>Actinopterygii</taxon>
        <taxon>Neopterygii</taxon>
        <taxon>Teleostei</taxon>
        <taxon>Protacanthopterygii</taxon>
        <taxon>Esociformes</taxon>
        <taxon>Umbridae</taxon>
        <taxon>Dallia</taxon>
    </lineage>
</organism>
<evidence type="ECO:0000313" key="1">
    <source>
        <dbReference type="EMBL" id="KAJ7984973.1"/>
    </source>
</evidence>
<keyword evidence="2" id="KW-1185">Reference proteome</keyword>
<reference evidence="1" key="1">
    <citation type="submission" date="2021-05" db="EMBL/GenBank/DDBJ databases">
        <authorList>
            <person name="Pan Q."/>
            <person name="Jouanno E."/>
            <person name="Zahm M."/>
            <person name="Klopp C."/>
            <person name="Cabau C."/>
            <person name="Louis A."/>
            <person name="Berthelot C."/>
            <person name="Parey E."/>
            <person name="Roest Crollius H."/>
            <person name="Montfort J."/>
            <person name="Robinson-Rechavi M."/>
            <person name="Bouchez O."/>
            <person name="Lampietro C."/>
            <person name="Lopez Roques C."/>
            <person name="Donnadieu C."/>
            <person name="Postlethwait J."/>
            <person name="Bobe J."/>
            <person name="Dillon D."/>
            <person name="Chandos A."/>
            <person name="von Hippel F."/>
            <person name="Guiguen Y."/>
        </authorList>
    </citation>
    <scope>NUCLEOTIDE SEQUENCE</scope>
    <source>
        <strain evidence="1">YG-Jan2019</strain>
    </source>
</reference>
<comment type="caution">
    <text evidence="1">The sequence shown here is derived from an EMBL/GenBank/DDBJ whole genome shotgun (WGS) entry which is preliminary data.</text>
</comment>